<dbReference type="InterPro" id="IPR004036">
    <property type="entry name" value="Endonuclease-III-like_CS2"/>
</dbReference>
<gene>
    <name evidence="10 12" type="primary">nth</name>
    <name evidence="12" type="ORF">MFUM_0696</name>
</gene>
<evidence type="ECO:0000256" key="7">
    <source>
        <dbReference type="ARBA" id="ARBA00023014"/>
    </source>
</evidence>
<evidence type="ECO:0000256" key="4">
    <source>
        <dbReference type="ARBA" id="ARBA00022763"/>
    </source>
</evidence>
<keyword evidence="5 10" id="KW-0378">Hydrolase</keyword>
<dbReference type="EC" id="4.2.99.18" evidence="10"/>
<evidence type="ECO:0000256" key="8">
    <source>
        <dbReference type="ARBA" id="ARBA00023204"/>
    </source>
</evidence>
<comment type="cofactor">
    <cofactor evidence="10">
        <name>[4Fe-4S] cluster</name>
        <dbReference type="ChEBI" id="CHEBI:49883"/>
    </cofactor>
    <text evidence="10">Binds 1 [4Fe-4S] cluster.</text>
</comment>
<keyword evidence="8 10" id="KW-0234">DNA repair</keyword>
<feature type="binding site" evidence="10">
    <location>
        <position position="202"/>
    </location>
    <ligand>
        <name>[4Fe-4S] cluster</name>
        <dbReference type="ChEBI" id="CHEBI:49883"/>
    </ligand>
</feature>
<feature type="binding site" evidence="10">
    <location>
        <position position="212"/>
    </location>
    <ligand>
        <name>[4Fe-4S] cluster</name>
        <dbReference type="ChEBI" id="CHEBI:49883"/>
    </ligand>
</feature>
<keyword evidence="10 12" id="KW-0456">Lyase</keyword>
<evidence type="ECO:0000256" key="2">
    <source>
        <dbReference type="ARBA" id="ARBA00022485"/>
    </source>
</evidence>
<comment type="catalytic activity">
    <reaction evidence="10">
        <text>2'-deoxyribonucleotide-(2'-deoxyribose 5'-phosphate)-2'-deoxyribonucleotide-DNA = a 3'-end 2'-deoxyribonucleotide-(2,3-dehydro-2,3-deoxyribose 5'-phosphate)-DNA + a 5'-end 5'-phospho-2'-deoxyribonucleoside-DNA + H(+)</text>
        <dbReference type="Rhea" id="RHEA:66592"/>
        <dbReference type="Rhea" id="RHEA-COMP:13180"/>
        <dbReference type="Rhea" id="RHEA-COMP:16897"/>
        <dbReference type="Rhea" id="RHEA-COMP:17067"/>
        <dbReference type="ChEBI" id="CHEBI:15378"/>
        <dbReference type="ChEBI" id="CHEBI:136412"/>
        <dbReference type="ChEBI" id="CHEBI:157695"/>
        <dbReference type="ChEBI" id="CHEBI:167181"/>
        <dbReference type="EC" id="4.2.99.18"/>
    </reaction>
</comment>
<dbReference type="PANTHER" id="PTHR10359:SF18">
    <property type="entry name" value="ENDONUCLEASE III"/>
    <property type="match status" value="1"/>
</dbReference>
<keyword evidence="9 10" id="KW-0326">Glycosidase</keyword>
<evidence type="ECO:0000313" key="12">
    <source>
        <dbReference type="EMBL" id="CAI9085077.1"/>
    </source>
</evidence>
<dbReference type="NCBIfam" id="TIGR01083">
    <property type="entry name" value="nth"/>
    <property type="match status" value="1"/>
</dbReference>
<sequence>MPRKTNPSLNLEKFNESERIKKILSILRETYPNAKPALFFRNPLELLIATILSARCTDEQVNLVTAKLFQKYHTAADYAAAPIEELENAIHSLGFYKTKAKNIKNACQILASQCNGEVPSQMEKLVNLPGVGRKTANVVLGNAFGINDGIVVDTHVSRVSFRLGLTQEKQPEKIEQDLMRCIPKESWTEFSNLIIWHGRKRCKARNPDCPHCELNELCPKIGVKN</sequence>
<dbReference type="RefSeq" id="WP_009060981.1">
    <property type="nucleotide sequence ID" value="NZ_JAHXRZ010000006.1"/>
</dbReference>
<dbReference type="PIRSF" id="PIRSF001435">
    <property type="entry name" value="Nth"/>
    <property type="match status" value="1"/>
</dbReference>
<keyword evidence="7 10" id="KW-0411">Iron-sulfur</keyword>
<organism evidence="12 13">
    <name type="scientific">Candidatus Methylacidiphilum fumarolicum</name>
    <dbReference type="NCBI Taxonomy" id="591154"/>
    <lineage>
        <taxon>Bacteria</taxon>
        <taxon>Pseudomonadati</taxon>
        <taxon>Verrucomicrobiota</taxon>
        <taxon>Methylacidiphilae</taxon>
        <taxon>Methylacidiphilales</taxon>
        <taxon>Methylacidiphilaceae</taxon>
        <taxon>Methylacidiphilum (ex Ratnadevi et al. 2023)</taxon>
    </lineage>
</organism>
<dbReference type="Pfam" id="PF00633">
    <property type="entry name" value="HHH"/>
    <property type="match status" value="1"/>
</dbReference>
<comment type="function">
    <text evidence="10">DNA repair enzyme that has both DNA N-glycosylase activity and AP-lyase activity. The DNA N-glycosylase activity releases various damaged pyrimidines from DNA by cleaving the N-glycosidic bond, leaving an AP (apurinic/apyrimidinic) site. The AP-lyase activity cleaves the phosphodiester bond 3' to the AP site by a beta-elimination, leaving a 3'-terminal unsaturated sugar and a product with a terminal 5'-phosphate.</text>
</comment>
<evidence type="ECO:0000313" key="13">
    <source>
        <dbReference type="Proteomes" id="UP001161497"/>
    </source>
</evidence>
<dbReference type="CDD" id="cd00056">
    <property type="entry name" value="ENDO3c"/>
    <property type="match status" value="1"/>
</dbReference>
<evidence type="ECO:0000259" key="11">
    <source>
        <dbReference type="SMART" id="SM00478"/>
    </source>
</evidence>
<dbReference type="Gene3D" id="1.10.340.30">
    <property type="entry name" value="Hypothetical protein, domain 2"/>
    <property type="match status" value="1"/>
</dbReference>
<evidence type="ECO:0000256" key="10">
    <source>
        <dbReference type="HAMAP-Rule" id="MF_00942"/>
    </source>
</evidence>
<feature type="binding site" evidence="10">
    <location>
        <position position="209"/>
    </location>
    <ligand>
        <name>[4Fe-4S] cluster</name>
        <dbReference type="ChEBI" id="CHEBI:49883"/>
    </ligand>
</feature>
<evidence type="ECO:0000256" key="9">
    <source>
        <dbReference type="ARBA" id="ARBA00023295"/>
    </source>
</evidence>
<protein>
    <recommendedName>
        <fullName evidence="10">Endonuclease III</fullName>
        <ecNumber evidence="10">4.2.99.18</ecNumber>
    </recommendedName>
    <alternativeName>
        <fullName evidence="10">DNA-(apurinic or apyrimidinic site) lyase</fullName>
    </alternativeName>
</protein>
<keyword evidence="12" id="KW-0255">Endonuclease</keyword>
<keyword evidence="13" id="KW-1185">Reference proteome</keyword>
<dbReference type="InterPro" id="IPR011257">
    <property type="entry name" value="DNA_glycosylase"/>
</dbReference>
<keyword evidence="12" id="KW-0540">Nuclease</keyword>
<dbReference type="SMART" id="SM00478">
    <property type="entry name" value="ENDO3c"/>
    <property type="match status" value="1"/>
</dbReference>
<feature type="domain" description="HhH-GPD" evidence="11">
    <location>
        <begin position="52"/>
        <end position="200"/>
    </location>
</feature>
<dbReference type="InterPro" id="IPR023170">
    <property type="entry name" value="HhH_base_excis_C"/>
</dbReference>
<evidence type="ECO:0000256" key="1">
    <source>
        <dbReference type="ARBA" id="ARBA00008343"/>
    </source>
</evidence>
<keyword evidence="6 10" id="KW-0408">Iron</keyword>
<dbReference type="InterPro" id="IPR003265">
    <property type="entry name" value="HhH-GPD_domain"/>
</dbReference>
<dbReference type="EMBL" id="OX458932">
    <property type="protein sequence ID" value="CAI9085077.1"/>
    <property type="molecule type" value="Genomic_DNA"/>
</dbReference>
<dbReference type="GO" id="GO:0140078">
    <property type="term" value="F:class I DNA-(apurinic or apyrimidinic site) endonuclease activity"/>
    <property type="evidence" value="ECO:0007669"/>
    <property type="project" value="UniProtKB-EC"/>
</dbReference>
<dbReference type="Gene3D" id="1.10.1670.10">
    <property type="entry name" value="Helix-hairpin-Helix base-excision DNA repair enzymes (C-terminal)"/>
    <property type="match status" value="1"/>
</dbReference>
<dbReference type="PANTHER" id="PTHR10359">
    <property type="entry name" value="A/G-SPECIFIC ADENINE GLYCOSYLASE/ENDONUCLEASE III"/>
    <property type="match status" value="1"/>
</dbReference>
<dbReference type="InterPro" id="IPR005759">
    <property type="entry name" value="Nth"/>
</dbReference>
<evidence type="ECO:0000256" key="5">
    <source>
        <dbReference type="ARBA" id="ARBA00022801"/>
    </source>
</evidence>
<dbReference type="SUPFAM" id="SSF48150">
    <property type="entry name" value="DNA-glycosylase"/>
    <property type="match status" value="1"/>
</dbReference>
<dbReference type="Proteomes" id="UP001161497">
    <property type="component" value="Chromosome"/>
</dbReference>
<proteinExistence type="inferred from homology"/>
<evidence type="ECO:0000256" key="6">
    <source>
        <dbReference type="ARBA" id="ARBA00023004"/>
    </source>
</evidence>
<dbReference type="Pfam" id="PF00730">
    <property type="entry name" value="HhH-GPD"/>
    <property type="match status" value="1"/>
</dbReference>
<reference evidence="12" key="1">
    <citation type="submission" date="2023-03" db="EMBL/GenBank/DDBJ databases">
        <authorList>
            <person name="Cremers G."/>
            <person name="Picone N."/>
        </authorList>
    </citation>
    <scope>NUCLEOTIDE SEQUENCE</scope>
    <source>
        <strain evidence="12">Sample_alias</strain>
    </source>
</reference>
<comment type="similarity">
    <text evidence="1 10">Belongs to the Nth/MutY family.</text>
</comment>
<keyword evidence="2 10" id="KW-0004">4Fe-4S</keyword>
<feature type="binding site" evidence="10">
    <location>
        <position position="218"/>
    </location>
    <ligand>
        <name>[4Fe-4S] cluster</name>
        <dbReference type="ChEBI" id="CHEBI:49883"/>
    </ligand>
</feature>
<keyword evidence="10" id="KW-0238">DNA-binding</keyword>
<evidence type="ECO:0000256" key="3">
    <source>
        <dbReference type="ARBA" id="ARBA00022723"/>
    </source>
</evidence>
<dbReference type="PROSITE" id="PS01155">
    <property type="entry name" value="ENDONUCLEASE_III_2"/>
    <property type="match status" value="1"/>
</dbReference>
<name>A0ABN8XHB2_9BACT</name>
<accession>A0ABN8XHB2</accession>
<dbReference type="HAMAP" id="MF_00942">
    <property type="entry name" value="Nth"/>
    <property type="match status" value="1"/>
</dbReference>
<dbReference type="InterPro" id="IPR000445">
    <property type="entry name" value="HhH_motif"/>
</dbReference>
<keyword evidence="3 10" id="KW-0479">Metal-binding</keyword>
<keyword evidence="4 10" id="KW-0227">DNA damage</keyword>